<evidence type="ECO:0000313" key="8">
    <source>
        <dbReference type="EMBL" id="KAF9548311.1"/>
    </source>
</evidence>
<dbReference type="InterPro" id="IPR001876">
    <property type="entry name" value="Znf_RanBP2"/>
</dbReference>
<evidence type="ECO:0000256" key="3">
    <source>
        <dbReference type="ARBA" id="ARBA00022833"/>
    </source>
</evidence>
<dbReference type="Proteomes" id="UP000723463">
    <property type="component" value="Unassembled WGS sequence"/>
</dbReference>
<evidence type="ECO:0000256" key="2">
    <source>
        <dbReference type="ARBA" id="ARBA00022771"/>
    </source>
</evidence>
<dbReference type="GO" id="GO:0008270">
    <property type="term" value="F:zinc ion binding"/>
    <property type="evidence" value="ECO:0007669"/>
    <property type="project" value="UniProtKB-KW"/>
</dbReference>
<dbReference type="PROSITE" id="PS50199">
    <property type="entry name" value="ZF_RANBP2_2"/>
    <property type="match status" value="1"/>
</dbReference>
<evidence type="ECO:0000259" key="6">
    <source>
        <dbReference type="PROSITE" id="PS50199"/>
    </source>
</evidence>
<dbReference type="PROSITE" id="PS51397">
    <property type="entry name" value="WLM"/>
    <property type="match status" value="1"/>
</dbReference>
<dbReference type="EMBL" id="JAAAXW010000031">
    <property type="protein sequence ID" value="KAF9548311.1"/>
    <property type="molecule type" value="Genomic_DNA"/>
</dbReference>
<comment type="caution">
    <text evidence="8">The sequence shown here is derived from an EMBL/GenBank/DDBJ whole genome shotgun (WGS) entry which is preliminary data.</text>
</comment>
<reference evidence="8" key="1">
    <citation type="journal article" date="2020" name="Fungal Divers.">
        <title>Resolving the Mortierellaceae phylogeny through synthesis of multi-gene phylogenetics and phylogenomics.</title>
        <authorList>
            <person name="Vandepol N."/>
            <person name="Liber J."/>
            <person name="Desiro A."/>
            <person name="Na H."/>
            <person name="Kennedy M."/>
            <person name="Barry K."/>
            <person name="Grigoriev I.V."/>
            <person name="Miller A.N."/>
            <person name="O'Donnell K."/>
            <person name="Stajich J.E."/>
            <person name="Bonito G."/>
        </authorList>
    </citation>
    <scope>NUCLEOTIDE SEQUENCE</scope>
    <source>
        <strain evidence="8">NRRL 2591</strain>
    </source>
</reference>
<feature type="compositionally biased region" description="Low complexity" evidence="5">
    <location>
        <begin position="241"/>
        <end position="284"/>
    </location>
</feature>
<evidence type="ECO:0000313" key="9">
    <source>
        <dbReference type="Proteomes" id="UP000723463"/>
    </source>
</evidence>
<dbReference type="SUPFAM" id="SSF90209">
    <property type="entry name" value="Ran binding protein zinc finger-like"/>
    <property type="match status" value="1"/>
</dbReference>
<dbReference type="Gene3D" id="2.30.30.380">
    <property type="entry name" value="Zn-finger domain of Sec23/24"/>
    <property type="match status" value="1"/>
</dbReference>
<keyword evidence="1" id="KW-0479">Metal-binding</keyword>
<proteinExistence type="predicted"/>
<dbReference type="Pfam" id="PF08325">
    <property type="entry name" value="WLM"/>
    <property type="match status" value="1"/>
</dbReference>
<dbReference type="PROSITE" id="PS01358">
    <property type="entry name" value="ZF_RANBP2_1"/>
    <property type="match status" value="1"/>
</dbReference>
<dbReference type="InterPro" id="IPR036443">
    <property type="entry name" value="Znf_RanBP2_sf"/>
</dbReference>
<organism evidence="8 9">
    <name type="scientific">Mortierella hygrophila</name>
    <dbReference type="NCBI Taxonomy" id="979708"/>
    <lineage>
        <taxon>Eukaryota</taxon>
        <taxon>Fungi</taxon>
        <taxon>Fungi incertae sedis</taxon>
        <taxon>Mucoromycota</taxon>
        <taxon>Mortierellomycotina</taxon>
        <taxon>Mortierellomycetes</taxon>
        <taxon>Mortierellales</taxon>
        <taxon>Mortierellaceae</taxon>
        <taxon>Mortierella</taxon>
    </lineage>
</organism>
<evidence type="ECO:0000256" key="4">
    <source>
        <dbReference type="PROSITE-ProRule" id="PRU00322"/>
    </source>
</evidence>
<evidence type="ECO:0000259" key="7">
    <source>
        <dbReference type="PROSITE" id="PS51397"/>
    </source>
</evidence>
<keyword evidence="9" id="KW-1185">Reference proteome</keyword>
<feature type="region of interest" description="Disordered" evidence="5">
    <location>
        <begin position="338"/>
        <end position="361"/>
    </location>
</feature>
<evidence type="ECO:0008006" key="10">
    <source>
        <dbReference type="Google" id="ProtNLM"/>
    </source>
</evidence>
<dbReference type="InterPro" id="IPR013536">
    <property type="entry name" value="WLM_dom"/>
</dbReference>
<gene>
    <name evidence="8" type="ORF">EC957_006807</name>
</gene>
<name>A0A9P6FDH3_9FUNG</name>
<dbReference type="GO" id="GO:0008237">
    <property type="term" value="F:metallopeptidase activity"/>
    <property type="evidence" value="ECO:0007669"/>
    <property type="project" value="TreeGrafter"/>
</dbReference>
<protein>
    <recommendedName>
        <fullName evidence="10">WLM-domain-containing protein</fullName>
    </recommendedName>
</protein>
<dbReference type="PANTHER" id="PTHR46622:SF1">
    <property type="entry name" value="DNA-DEPENDENT METALLOPROTEASE WSS1"/>
    <property type="match status" value="1"/>
</dbReference>
<dbReference type="GO" id="GO:0005634">
    <property type="term" value="C:nucleus"/>
    <property type="evidence" value="ECO:0007669"/>
    <property type="project" value="TreeGrafter"/>
</dbReference>
<evidence type="ECO:0000256" key="5">
    <source>
        <dbReference type="SAM" id="MobiDB-lite"/>
    </source>
</evidence>
<keyword evidence="3" id="KW-0862">Zinc</keyword>
<dbReference type="AlphaFoldDB" id="A0A9P6FDH3"/>
<keyword evidence="2 4" id="KW-0863">Zinc-finger</keyword>
<evidence type="ECO:0000256" key="1">
    <source>
        <dbReference type="ARBA" id="ARBA00022723"/>
    </source>
</evidence>
<dbReference type="PANTHER" id="PTHR46622">
    <property type="entry name" value="DNA-DEPENDENT METALLOPROTEASE WSS1"/>
    <property type="match status" value="1"/>
</dbReference>
<feature type="domain" description="RanBP2-type" evidence="6">
    <location>
        <begin position="373"/>
        <end position="402"/>
    </location>
</feature>
<feature type="region of interest" description="Disordered" evidence="5">
    <location>
        <begin position="228"/>
        <end position="325"/>
    </location>
</feature>
<sequence length="403" mass="43397">MSSNLSSLDLVSNFTCLTSKHNHEEAMRLLKNVATMVRPIMKAHGWKITTLAEFYSKGLLGMNTNRGWKIQLCLRYHNDENTFLPWEDILGTMLHELAHNIRGPHDQQFYKALDDLNDEYDKVVASGYTGEGFDTAGRRLGTKHGGFGPGGVRLGGAIGAGLVTSGTRAAAVVAAERRRQMSEMMLPAGGRRLGESGGASTALGERVGATPKGFWEQWHSPGELAAMAAERRAKDQVWCGSSPSSASSPSSNQSSTSSSPKTPPTVISSTVDSSKVSSTPTSASRPPPQTNNTSTQRTTIIIDGDDTPTVPTKNTAKRRGSDPSTTAITTTTVLKKPRRERKDVSHTTTAQKTVRSSASTTTTTSMAVPVTSQWAEWACHLCTLVNRPLALQCECCFTLRPAE</sequence>
<accession>A0A9P6FDH3</accession>
<dbReference type="GO" id="GO:0006281">
    <property type="term" value="P:DNA repair"/>
    <property type="evidence" value="ECO:0007669"/>
    <property type="project" value="TreeGrafter"/>
</dbReference>
<feature type="domain" description="WLM" evidence="7">
    <location>
        <begin position="2"/>
        <end position="180"/>
    </location>
</feature>
<dbReference type="InterPro" id="IPR053000">
    <property type="entry name" value="WSS1-like_metalloprotease"/>
</dbReference>